<dbReference type="PROSITE" id="PS50111">
    <property type="entry name" value="CHEMOTAXIS_TRANSDUC_2"/>
    <property type="match status" value="1"/>
</dbReference>
<dbReference type="GO" id="GO:0006935">
    <property type="term" value="P:chemotaxis"/>
    <property type="evidence" value="ECO:0007669"/>
    <property type="project" value="UniProtKB-KW"/>
</dbReference>
<feature type="domain" description="Methyl-accepting transducer" evidence="13">
    <location>
        <begin position="270"/>
        <end position="499"/>
    </location>
</feature>
<dbReference type="PRINTS" id="PR00260">
    <property type="entry name" value="CHEMTRNSDUCR"/>
</dbReference>
<keyword evidence="5" id="KW-0997">Cell inner membrane</keyword>
<dbReference type="OrthoDB" id="5298208at2"/>
<evidence type="ECO:0000256" key="4">
    <source>
        <dbReference type="ARBA" id="ARBA00022500"/>
    </source>
</evidence>
<evidence type="ECO:0000256" key="8">
    <source>
        <dbReference type="ARBA" id="ARBA00023136"/>
    </source>
</evidence>
<dbReference type="SMART" id="SM00304">
    <property type="entry name" value="HAMP"/>
    <property type="match status" value="1"/>
</dbReference>
<evidence type="ECO:0000256" key="10">
    <source>
        <dbReference type="ARBA" id="ARBA00029447"/>
    </source>
</evidence>
<accession>A0A494XZ26</accession>
<dbReference type="GO" id="GO:0007165">
    <property type="term" value="P:signal transduction"/>
    <property type="evidence" value="ECO:0007669"/>
    <property type="project" value="UniProtKB-KW"/>
</dbReference>
<name>A0A494XZ26_9BURK</name>
<dbReference type="EMBL" id="RBZU01000004">
    <property type="protein sequence ID" value="RKP55825.1"/>
    <property type="molecule type" value="Genomic_DNA"/>
</dbReference>
<dbReference type="PANTHER" id="PTHR43531">
    <property type="entry name" value="PROTEIN ICFG"/>
    <property type="match status" value="1"/>
</dbReference>
<dbReference type="Pfam" id="PF00015">
    <property type="entry name" value="MCPsignal"/>
    <property type="match status" value="1"/>
</dbReference>
<dbReference type="InterPro" id="IPR004090">
    <property type="entry name" value="Chemotax_Me-accpt_rcpt"/>
</dbReference>
<gene>
    <name evidence="15" type="ORF">D7S86_11470</name>
</gene>
<evidence type="ECO:0000256" key="12">
    <source>
        <dbReference type="SAM" id="Phobius"/>
    </source>
</evidence>
<dbReference type="InterPro" id="IPR035440">
    <property type="entry name" value="4HB_MCP_dom_sf"/>
</dbReference>
<dbReference type="InterPro" id="IPR003660">
    <property type="entry name" value="HAMP_dom"/>
</dbReference>
<dbReference type="AlphaFoldDB" id="A0A494XZ26"/>
<dbReference type="PROSITE" id="PS50885">
    <property type="entry name" value="HAMP"/>
    <property type="match status" value="1"/>
</dbReference>
<comment type="similarity">
    <text evidence="10">Belongs to the methyl-accepting chemotaxis (MCP) protein family.</text>
</comment>
<comment type="subcellular location">
    <subcellularLocation>
        <location evidence="1">Cell inner membrane</location>
        <topology evidence="1">Multi-pass membrane protein</topology>
    </subcellularLocation>
</comment>
<dbReference type="GO" id="GO:0004888">
    <property type="term" value="F:transmembrane signaling receptor activity"/>
    <property type="evidence" value="ECO:0007669"/>
    <property type="project" value="InterPro"/>
</dbReference>
<evidence type="ECO:0000259" key="13">
    <source>
        <dbReference type="PROSITE" id="PS50111"/>
    </source>
</evidence>
<sequence length="523" mass="54923">MLKNLTIRSRLALVMGFLSVLLMCGGAMGIGGVSIGNNDLKQLYSDQLASSVSLGQASVALARARLWLFRIAVDPSAPDVPQYAQNARKQLDLSKTAWSTYRSLPAADADEASRADTLDRQLGDLVTGSFDPIFKAVAAGDPATIKAAVLGASSTQYGEVTAGIDALGQKQASIAQARYAAAQTRFSWFVGIAIAGVAFAVIAAALAWRALQRAIGRPLDDVLRHFHAIANGDLTASVEVHSRDEMGQLMAGLQTMQRKLTDTLGIVRESASAIDTAAHEIAAGNMDLSSRTEEQAASLEQTAASMEELTATVKHNTDNARQGNTLAVNASAIAERGGGMVRQVIETMHKISASSERVEQIIGVIDGIAFQTNILALNAAVEAARAGEQGRGFAVVASEVRSLAQRSASAAKEIKELIGESVAQVADGSKLVDDTGNTIDEVVHAAKRVADLMSEIAAASEEQHTGIEQVNKAVAQMDEVTQQNAALVEQASAAAQSMATQSNEMREAVAVFKFEPAGVGARR</sequence>
<evidence type="ECO:0000259" key="14">
    <source>
        <dbReference type="PROSITE" id="PS50885"/>
    </source>
</evidence>
<keyword evidence="16" id="KW-1185">Reference proteome</keyword>
<evidence type="ECO:0000256" key="2">
    <source>
        <dbReference type="ARBA" id="ARBA00022475"/>
    </source>
</evidence>
<feature type="transmembrane region" description="Helical" evidence="12">
    <location>
        <begin position="186"/>
        <end position="208"/>
    </location>
</feature>
<evidence type="ECO:0000256" key="9">
    <source>
        <dbReference type="ARBA" id="ARBA00023224"/>
    </source>
</evidence>
<dbReference type="GO" id="GO:0005886">
    <property type="term" value="C:plasma membrane"/>
    <property type="evidence" value="ECO:0007669"/>
    <property type="project" value="UniProtKB-SubCell"/>
</dbReference>
<dbReference type="SUPFAM" id="SSF58104">
    <property type="entry name" value="Methyl-accepting chemotaxis protein (MCP) signaling domain"/>
    <property type="match status" value="1"/>
</dbReference>
<feature type="domain" description="HAMP" evidence="14">
    <location>
        <begin position="213"/>
        <end position="265"/>
    </location>
</feature>
<dbReference type="Pfam" id="PF02203">
    <property type="entry name" value="TarH"/>
    <property type="match status" value="1"/>
</dbReference>
<dbReference type="InterPro" id="IPR004089">
    <property type="entry name" value="MCPsignal_dom"/>
</dbReference>
<evidence type="ECO:0000256" key="5">
    <source>
        <dbReference type="ARBA" id="ARBA00022519"/>
    </source>
</evidence>
<dbReference type="Gene3D" id="1.10.287.950">
    <property type="entry name" value="Methyl-accepting chemotaxis protein"/>
    <property type="match status" value="1"/>
</dbReference>
<dbReference type="Proteomes" id="UP000270342">
    <property type="component" value="Unassembled WGS sequence"/>
</dbReference>
<keyword evidence="9 11" id="KW-0807">Transducer</keyword>
<keyword evidence="3" id="KW-0488">Methylation</keyword>
<evidence type="ECO:0000256" key="6">
    <source>
        <dbReference type="ARBA" id="ARBA00022692"/>
    </source>
</evidence>
<protein>
    <submittedName>
        <fullName evidence="15">HAMP domain-containing protein</fullName>
    </submittedName>
</protein>
<evidence type="ECO:0000313" key="15">
    <source>
        <dbReference type="EMBL" id="RKP55825.1"/>
    </source>
</evidence>
<dbReference type="CDD" id="cd06225">
    <property type="entry name" value="HAMP"/>
    <property type="match status" value="1"/>
</dbReference>
<dbReference type="SUPFAM" id="SSF47170">
    <property type="entry name" value="Aspartate receptor, ligand-binding domain"/>
    <property type="match status" value="1"/>
</dbReference>
<keyword evidence="7 12" id="KW-1133">Transmembrane helix</keyword>
<keyword evidence="8 12" id="KW-0472">Membrane</keyword>
<proteinExistence type="inferred from homology"/>
<dbReference type="InterPro" id="IPR003122">
    <property type="entry name" value="Tar_rcpt_lig-bd"/>
</dbReference>
<keyword evidence="2" id="KW-1003">Cell membrane</keyword>
<dbReference type="SMART" id="SM00283">
    <property type="entry name" value="MA"/>
    <property type="match status" value="1"/>
</dbReference>
<dbReference type="PANTHER" id="PTHR43531:SF14">
    <property type="entry name" value="METHYL-ACCEPTING CHEMOTAXIS PROTEIN I-RELATED"/>
    <property type="match status" value="1"/>
</dbReference>
<evidence type="ECO:0000256" key="7">
    <source>
        <dbReference type="ARBA" id="ARBA00022989"/>
    </source>
</evidence>
<dbReference type="Gene3D" id="1.20.120.30">
    <property type="entry name" value="Aspartate receptor, ligand-binding domain"/>
    <property type="match status" value="1"/>
</dbReference>
<evidence type="ECO:0000256" key="1">
    <source>
        <dbReference type="ARBA" id="ARBA00004429"/>
    </source>
</evidence>
<evidence type="ECO:0000256" key="3">
    <source>
        <dbReference type="ARBA" id="ARBA00022481"/>
    </source>
</evidence>
<keyword evidence="4" id="KW-0145">Chemotaxis</keyword>
<dbReference type="CDD" id="cd11386">
    <property type="entry name" value="MCP_signal"/>
    <property type="match status" value="1"/>
</dbReference>
<comment type="caution">
    <text evidence="15">The sequence shown here is derived from an EMBL/GenBank/DDBJ whole genome shotgun (WGS) entry which is preliminary data.</text>
</comment>
<keyword evidence="6 12" id="KW-0812">Transmembrane</keyword>
<evidence type="ECO:0000313" key="16">
    <source>
        <dbReference type="Proteomes" id="UP000270342"/>
    </source>
</evidence>
<reference evidence="15 16" key="1">
    <citation type="submission" date="2018-10" db="EMBL/GenBank/DDBJ databases">
        <title>Robbsia sp. DHC34, isolated from soil.</title>
        <authorList>
            <person name="Gao Z.-H."/>
            <person name="Qiu L.-H."/>
        </authorList>
    </citation>
    <scope>NUCLEOTIDE SEQUENCE [LARGE SCALE GENOMIC DNA]</scope>
    <source>
        <strain evidence="15 16">DHC34</strain>
    </source>
</reference>
<dbReference type="Pfam" id="PF00672">
    <property type="entry name" value="HAMP"/>
    <property type="match status" value="1"/>
</dbReference>
<dbReference type="RefSeq" id="WP_121086505.1">
    <property type="nucleotide sequence ID" value="NZ_RBZU01000004.1"/>
</dbReference>
<evidence type="ECO:0000256" key="11">
    <source>
        <dbReference type="PROSITE-ProRule" id="PRU00284"/>
    </source>
</evidence>
<dbReference type="FunFam" id="1.10.287.950:FF:000001">
    <property type="entry name" value="Methyl-accepting chemotaxis sensory transducer"/>
    <property type="match status" value="1"/>
</dbReference>
<organism evidence="15 16">
    <name type="scientific">Pararobbsia silviterrae</name>
    <dbReference type="NCBI Taxonomy" id="1792498"/>
    <lineage>
        <taxon>Bacteria</taxon>
        <taxon>Pseudomonadati</taxon>
        <taxon>Pseudomonadota</taxon>
        <taxon>Betaproteobacteria</taxon>
        <taxon>Burkholderiales</taxon>
        <taxon>Burkholderiaceae</taxon>
        <taxon>Pararobbsia</taxon>
    </lineage>
</organism>
<dbReference type="InterPro" id="IPR051310">
    <property type="entry name" value="MCP_chemotaxis"/>
</dbReference>